<comment type="similarity">
    <text evidence="1">Belongs to the methyltransferase superfamily.</text>
</comment>
<gene>
    <name evidence="5" type="ORF">A3K86_22220</name>
</gene>
<dbReference type="InterPro" id="IPR051052">
    <property type="entry name" value="Diverse_substrate_MTase"/>
</dbReference>
<sequence>MNNQYNSQVSYHYAAYRPPLHDMILASILSQDGKYECAIDVGCGTGLSTVALSPYCKLVYGVEPSEAMLAKTTDTDGIQYLSGTGDAIPLPDHLASLVTFAGSLFYAKSDALIVELQRLCKPKAKVVAYDFEVQLQAVMKRLGIELEMSEGGYDHAINFSDSKAFQELFVNTETLQLEVSAKQLAHILFSSAKRFHAFTMHFGETNTFELVQAKLEEISHTHKVEIDTYSSVYLIK</sequence>
<dbReference type="CDD" id="cd02440">
    <property type="entry name" value="AdoMet_MTases"/>
    <property type="match status" value="1"/>
</dbReference>
<dbReference type="PANTHER" id="PTHR44942:SF4">
    <property type="entry name" value="METHYLTRANSFERASE TYPE 11 DOMAIN-CONTAINING PROTEIN"/>
    <property type="match status" value="1"/>
</dbReference>
<dbReference type="PANTHER" id="PTHR44942">
    <property type="entry name" value="METHYLTRANSF_11 DOMAIN-CONTAINING PROTEIN"/>
    <property type="match status" value="1"/>
</dbReference>
<evidence type="ECO:0000313" key="6">
    <source>
        <dbReference type="Proteomes" id="UP000078503"/>
    </source>
</evidence>
<dbReference type="GO" id="GO:0008757">
    <property type="term" value="F:S-adenosylmethionine-dependent methyltransferase activity"/>
    <property type="evidence" value="ECO:0007669"/>
    <property type="project" value="InterPro"/>
</dbReference>
<dbReference type="InterPro" id="IPR013216">
    <property type="entry name" value="Methyltransf_11"/>
</dbReference>
<dbReference type="Gene3D" id="3.40.50.150">
    <property type="entry name" value="Vaccinia Virus protein VP39"/>
    <property type="match status" value="1"/>
</dbReference>
<dbReference type="Proteomes" id="UP000078503">
    <property type="component" value="Unassembled WGS sequence"/>
</dbReference>
<dbReference type="OrthoDB" id="9797252at2"/>
<reference evidence="5 6" key="1">
    <citation type="submission" date="2016-03" db="EMBL/GenBank/DDBJ databases">
        <title>Photobacterium proteolyticum sp. nov. a protease producing bacterium isolated from ocean sediments of Laizhou Bay.</title>
        <authorList>
            <person name="Li Y."/>
        </authorList>
    </citation>
    <scope>NUCLEOTIDE SEQUENCE [LARGE SCALE GENOMIC DNA]</scope>
    <source>
        <strain evidence="5 6">R-40508</strain>
    </source>
</reference>
<dbReference type="RefSeq" id="WP_068336849.1">
    <property type="nucleotide sequence ID" value="NZ_LVHF01000033.1"/>
</dbReference>
<dbReference type="InterPro" id="IPR029063">
    <property type="entry name" value="SAM-dependent_MTases_sf"/>
</dbReference>
<keyword evidence="3 5" id="KW-0808">Transferase</keyword>
<proteinExistence type="inferred from homology"/>
<evidence type="ECO:0000256" key="2">
    <source>
        <dbReference type="ARBA" id="ARBA00022603"/>
    </source>
</evidence>
<feature type="domain" description="Methyltransferase type 11" evidence="4">
    <location>
        <begin position="39"/>
        <end position="127"/>
    </location>
</feature>
<evidence type="ECO:0000313" key="5">
    <source>
        <dbReference type="EMBL" id="OAN11634.1"/>
    </source>
</evidence>
<evidence type="ECO:0000256" key="1">
    <source>
        <dbReference type="ARBA" id="ARBA00008361"/>
    </source>
</evidence>
<dbReference type="AlphaFoldDB" id="A0A178K4G7"/>
<evidence type="ECO:0000256" key="3">
    <source>
        <dbReference type="ARBA" id="ARBA00022679"/>
    </source>
</evidence>
<organism evidence="5 6">
    <name type="scientific">Photobacterium jeanii</name>
    <dbReference type="NCBI Taxonomy" id="858640"/>
    <lineage>
        <taxon>Bacteria</taxon>
        <taxon>Pseudomonadati</taxon>
        <taxon>Pseudomonadota</taxon>
        <taxon>Gammaproteobacteria</taxon>
        <taxon>Vibrionales</taxon>
        <taxon>Vibrionaceae</taxon>
        <taxon>Photobacterium</taxon>
    </lineage>
</organism>
<keyword evidence="6" id="KW-1185">Reference proteome</keyword>
<protein>
    <submittedName>
        <fullName evidence="5">Methyltransferase</fullName>
    </submittedName>
</protein>
<dbReference type="SUPFAM" id="SSF53335">
    <property type="entry name" value="S-adenosyl-L-methionine-dependent methyltransferases"/>
    <property type="match status" value="1"/>
</dbReference>
<keyword evidence="2 5" id="KW-0489">Methyltransferase</keyword>
<dbReference type="GO" id="GO:0032259">
    <property type="term" value="P:methylation"/>
    <property type="evidence" value="ECO:0007669"/>
    <property type="project" value="UniProtKB-KW"/>
</dbReference>
<name>A0A178K4G7_9GAMM</name>
<dbReference type="STRING" id="858640.A3K86_22220"/>
<dbReference type="EMBL" id="LVHF01000033">
    <property type="protein sequence ID" value="OAN11634.1"/>
    <property type="molecule type" value="Genomic_DNA"/>
</dbReference>
<dbReference type="Pfam" id="PF08241">
    <property type="entry name" value="Methyltransf_11"/>
    <property type="match status" value="1"/>
</dbReference>
<evidence type="ECO:0000259" key="4">
    <source>
        <dbReference type="Pfam" id="PF08241"/>
    </source>
</evidence>
<comment type="caution">
    <text evidence="5">The sequence shown here is derived from an EMBL/GenBank/DDBJ whole genome shotgun (WGS) entry which is preliminary data.</text>
</comment>
<accession>A0A178K4G7</accession>